<reference evidence="4 5" key="1">
    <citation type="journal article" date="2015" name="Fungal Genet. Biol.">
        <title>Evolution of novel wood decay mechanisms in Agaricales revealed by the genome sequences of Fistulina hepatica and Cylindrobasidium torrendii.</title>
        <authorList>
            <person name="Floudas D."/>
            <person name="Held B.W."/>
            <person name="Riley R."/>
            <person name="Nagy L.G."/>
            <person name="Koehler G."/>
            <person name="Ransdell A.S."/>
            <person name="Younus H."/>
            <person name="Chow J."/>
            <person name="Chiniquy J."/>
            <person name="Lipzen A."/>
            <person name="Tritt A."/>
            <person name="Sun H."/>
            <person name="Haridas S."/>
            <person name="LaButti K."/>
            <person name="Ohm R.A."/>
            <person name="Kues U."/>
            <person name="Blanchette R.A."/>
            <person name="Grigoriev I.V."/>
            <person name="Minto R.E."/>
            <person name="Hibbett D.S."/>
        </authorList>
    </citation>
    <scope>NUCLEOTIDE SEQUENCE [LARGE SCALE GENOMIC DNA]</scope>
    <source>
        <strain evidence="4 5">FP15055 ss-10</strain>
    </source>
</reference>
<dbReference type="Proteomes" id="UP000054007">
    <property type="component" value="Unassembled WGS sequence"/>
</dbReference>
<evidence type="ECO:0000313" key="5">
    <source>
        <dbReference type="Proteomes" id="UP000054007"/>
    </source>
</evidence>
<accession>A0A0D7BES4</accession>
<dbReference type="PANTHER" id="PTHR24320">
    <property type="entry name" value="RETINOL DEHYDROGENASE"/>
    <property type="match status" value="1"/>
</dbReference>
<evidence type="ECO:0000313" key="4">
    <source>
        <dbReference type="EMBL" id="KIY69052.1"/>
    </source>
</evidence>
<name>A0A0D7BES4_9AGAR</name>
<protein>
    <submittedName>
        <fullName evidence="4">NAD(P)-binding protein</fullName>
    </submittedName>
</protein>
<dbReference type="InterPro" id="IPR036291">
    <property type="entry name" value="NAD(P)-bd_dom_sf"/>
</dbReference>
<dbReference type="SUPFAM" id="SSF51735">
    <property type="entry name" value="NAD(P)-binding Rossmann-fold domains"/>
    <property type="match status" value="1"/>
</dbReference>
<evidence type="ECO:0000256" key="1">
    <source>
        <dbReference type="ARBA" id="ARBA00006484"/>
    </source>
</evidence>
<gene>
    <name evidence="4" type="ORF">CYLTODRAFT_442937</name>
</gene>
<keyword evidence="5" id="KW-1185">Reference proteome</keyword>
<dbReference type="OrthoDB" id="191139at2759"/>
<organism evidence="4 5">
    <name type="scientific">Cylindrobasidium torrendii FP15055 ss-10</name>
    <dbReference type="NCBI Taxonomy" id="1314674"/>
    <lineage>
        <taxon>Eukaryota</taxon>
        <taxon>Fungi</taxon>
        <taxon>Dikarya</taxon>
        <taxon>Basidiomycota</taxon>
        <taxon>Agaricomycotina</taxon>
        <taxon>Agaricomycetes</taxon>
        <taxon>Agaricomycetidae</taxon>
        <taxon>Agaricales</taxon>
        <taxon>Marasmiineae</taxon>
        <taxon>Physalacriaceae</taxon>
        <taxon>Cylindrobasidium</taxon>
    </lineage>
</organism>
<keyword evidence="3" id="KW-0560">Oxidoreductase</keyword>
<comment type="similarity">
    <text evidence="1">Belongs to the short-chain dehydrogenases/reductases (SDR) family.</text>
</comment>
<dbReference type="AlphaFoldDB" id="A0A0D7BES4"/>
<dbReference type="InterPro" id="IPR002347">
    <property type="entry name" value="SDR_fam"/>
</dbReference>
<dbReference type="PRINTS" id="PR00081">
    <property type="entry name" value="GDHRDH"/>
</dbReference>
<dbReference type="GO" id="GO:0016491">
    <property type="term" value="F:oxidoreductase activity"/>
    <property type="evidence" value="ECO:0007669"/>
    <property type="project" value="UniProtKB-KW"/>
</dbReference>
<dbReference type="Pfam" id="PF00106">
    <property type="entry name" value="adh_short"/>
    <property type="match status" value="1"/>
</dbReference>
<dbReference type="EMBL" id="KN880491">
    <property type="protein sequence ID" value="KIY69052.1"/>
    <property type="molecule type" value="Genomic_DNA"/>
</dbReference>
<dbReference type="STRING" id="1314674.A0A0D7BES4"/>
<evidence type="ECO:0000256" key="3">
    <source>
        <dbReference type="ARBA" id="ARBA00023002"/>
    </source>
</evidence>
<evidence type="ECO:0000256" key="2">
    <source>
        <dbReference type="ARBA" id="ARBA00022857"/>
    </source>
</evidence>
<sequence>MGSFLQTLSQIPNSLYQCFKQSYPPKPKWSIDSIPDLTGRVVLVTGGNTGIGKATVHALLRRDATVYMACRDEAKARQAIEDLKASTGKEAIFLKLDLSDQSSIRAAAAEFLAKETQLHVLFNNAGVMIPPLDQVDNRGYDIQFSTNVIGHFLLTELLVPALTRGAATSPDKKARVVHTSSIAIWYPGTILDLATLQDGAPRRRRTIQWLYAQSKLGNVLISFEMARRYADKDIISVSLNPGNIDSDLFRHRPFFHTVCKPFLHSPAMGALSQLWAGTAPEAVDCNGKFLIPWIRFSDTTSAAQDAQSAAELWRWLEDHTSVSA</sequence>
<dbReference type="Gene3D" id="3.40.50.720">
    <property type="entry name" value="NAD(P)-binding Rossmann-like Domain"/>
    <property type="match status" value="1"/>
</dbReference>
<dbReference type="PANTHER" id="PTHR24320:SF236">
    <property type="entry name" value="SHORT-CHAIN DEHYDROGENASE-RELATED"/>
    <property type="match status" value="1"/>
</dbReference>
<keyword evidence="2" id="KW-0521">NADP</keyword>
<proteinExistence type="inferred from homology"/>